<sequence>MKNISLKRSSIIFNLIEGVIAVIALTISYAFIFEKNNQDHDIGLGLFISFVWMLVLLIPNIFYKLIGKFHIKDTLYFQLAPLVLGSGIYIIFQLVLY</sequence>
<keyword evidence="3" id="KW-1185">Reference proteome</keyword>
<feature type="transmembrane region" description="Helical" evidence="1">
    <location>
        <begin position="44"/>
        <end position="63"/>
    </location>
</feature>
<keyword evidence="1" id="KW-0812">Transmembrane</keyword>
<gene>
    <name evidence="2" type="ORF">RASY3_07800</name>
</gene>
<keyword evidence="1" id="KW-0472">Membrane</keyword>
<protein>
    <submittedName>
        <fullName evidence="2">Uncharacterized protein</fullName>
    </submittedName>
</protein>
<proteinExistence type="predicted"/>
<dbReference type="AlphaFoldDB" id="A0A011WT48"/>
<dbReference type="Proteomes" id="UP000021369">
    <property type="component" value="Unassembled WGS sequence"/>
</dbReference>
<feature type="transmembrane region" description="Helical" evidence="1">
    <location>
        <begin position="75"/>
        <end position="96"/>
    </location>
</feature>
<comment type="caution">
    <text evidence="2">The sequence shown here is derived from an EMBL/GenBank/DDBJ whole genome shotgun (WGS) entry which is preliminary data.</text>
</comment>
<evidence type="ECO:0000256" key="1">
    <source>
        <dbReference type="SAM" id="Phobius"/>
    </source>
</evidence>
<organism evidence="2 3">
    <name type="scientific">Ruminococcus albus SY3</name>
    <dbReference type="NCBI Taxonomy" id="1341156"/>
    <lineage>
        <taxon>Bacteria</taxon>
        <taxon>Bacillati</taxon>
        <taxon>Bacillota</taxon>
        <taxon>Clostridia</taxon>
        <taxon>Eubacteriales</taxon>
        <taxon>Oscillospiraceae</taxon>
        <taxon>Ruminococcus</taxon>
    </lineage>
</organism>
<evidence type="ECO:0000313" key="2">
    <source>
        <dbReference type="EMBL" id="EXM40195.1"/>
    </source>
</evidence>
<dbReference type="OrthoDB" id="9868305at2"/>
<reference evidence="2 3" key="1">
    <citation type="submission" date="2013-06" db="EMBL/GenBank/DDBJ databases">
        <title>Rumen cellulosomics: divergent fiber-degrading strategies revealed by comparative genome-wide analysis of six Ruminococcal strains.</title>
        <authorList>
            <person name="Dassa B."/>
            <person name="Borovok I."/>
            <person name="Lamed R."/>
            <person name="Flint H."/>
            <person name="Yeoman C.J."/>
            <person name="White B."/>
            <person name="Bayer E.A."/>
        </authorList>
    </citation>
    <scope>NUCLEOTIDE SEQUENCE [LARGE SCALE GENOMIC DNA]</scope>
    <source>
        <strain evidence="2 3">SY3</strain>
    </source>
</reference>
<evidence type="ECO:0000313" key="3">
    <source>
        <dbReference type="Proteomes" id="UP000021369"/>
    </source>
</evidence>
<accession>A0A011WT48</accession>
<feature type="transmembrane region" description="Helical" evidence="1">
    <location>
        <begin position="12"/>
        <end position="32"/>
    </location>
</feature>
<dbReference type="RefSeq" id="WP_013497916.1">
    <property type="nucleotide sequence ID" value="NZ_JEOB01000002.1"/>
</dbReference>
<name>A0A011WT48_RUMAL</name>
<keyword evidence="1" id="KW-1133">Transmembrane helix</keyword>
<dbReference type="EMBL" id="JEOB01000002">
    <property type="protein sequence ID" value="EXM40195.1"/>
    <property type="molecule type" value="Genomic_DNA"/>
</dbReference>